<proteinExistence type="predicted"/>
<evidence type="ECO:0000313" key="1">
    <source>
        <dbReference type="EMBL" id="GBP46072.1"/>
    </source>
</evidence>
<accession>A0A4C1W6A3</accession>
<gene>
    <name evidence="1" type="ORF">EVAR_41425_1</name>
</gene>
<protein>
    <submittedName>
        <fullName evidence="1">Uncharacterized protein</fullName>
    </submittedName>
</protein>
<name>A0A4C1W6A3_EUMVA</name>
<evidence type="ECO:0000313" key="2">
    <source>
        <dbReference type="Proteomes" id="UP000299102"/>
    </source>
</evidence>
<sequence>MLVLEPHISYLKDKIEEISEYLQTLEPNRVKRGLIFGLGYIINGISDTLQTRTIQEPLRKLRLNCFTKTPEFIIVKSTDHTKGDIVKIMDLMILEESSSRKQKAVITLDYINSNRQIKLREIKNDPTDFSETFSKTSNNC</sequence>
<dbReference type="EMBL" id="BGZK01000476">
    <property type="protein sequence ID" value="GBP46072.1"/>
    <property type="molecule type" value="Genomic_DNA"/>
</dbReference>
<comment type="caution">
    <text evidence="1">The sequence shown here is derived from an EMBL/GenBank/DDBJ whole genome shotgun (WGS) entry which is preliminary data.</text>
</comment>
<dbReference type="AlphaFoldDB" id="A0A4C1W6A3"/>
<organism evidence="1 2">
    <name type="scientific">Eumeta variegata</name>
    <name type="common">Bagworm moth</name>
    <name type="synonym">Eumeta japonica</name>
    <dbReference type="NCBI Taxonomy" id="151549"/>
    <lineage>
        <taxon>Eukaryota</taxon>
        <taxon>Metazoa</taxon>
        <taxon>Ecdysozoa</taxon>
        <taxon>Arthropoda</taxon>
        <taxon>Hexapoda</taxon>
        <taxon>Insecta</taxon>
        <taxon>Pterygota</taxon>
        <taxon>Neoptera</taxon>
        <taxon>Endopterygota</taxon>
        <taxon>Lepidoptera</taxon>
        <taxon>Glossata</taxon>
        <taxon>Ditrysia</taxon>
        <taxon>Tineoidea</taxon>
        <taxon>Psychidae</taxon>
        <taxon>Oiketicinae</taxon>
        <taxon>Eumeta</taxon>
    </lineage>
</organism>
<reference evidence="1 2" key="1">
    <citation type="journal article" date="2019" name="Commun. Biol.">
        <title>The bagworm genome reveals a unique fibroin gene that provides high tensile strength.</title>
        <authorList>
            <person name="Kono N."/>
            <person name="Nakamura H."/>
            <person name="Ohtoshi R."/>
            <person name="Tomita M."/>
            <person name="Numata K."/>
            <person name="Arakawa K."/>
        </authorList>
    </citation>
    <scope>NUCLEOTIDE SEQUENCE [LARGE SCALE GENOMIC DNA]</scope>
</reference>
<dbReference type="Proteomes" id="UP000299102">
    <property type="component" value="Unassembled WGS sequence"/>
</dbReference>
<dbReference type="OrthoDB" id="7290788at2759"/>
<keyword evidence="2" id="KW-1185">Reference proteome</keyword>